<proteinExistence type="predicted"/>
<reference evidence="2" key="1">
    <citation type="journal article" date="2017" name="Genome Biol.">
        <title>Comparative genomics reveals high biological diversity and specific adaptations in the industrially and medically important fungal genus Aspergillus.</title>
        <authorList>
            <person name="de Vries R.P."/>
            <person name="Riley R."/>
            <person name="Wiebenga A."/>
            <person name="Aguilar-Osorio G."/>
            <person name="Amillis S."/>
            <person name="Uchima C.A."/>
            <person name="Anderluh G."/>
            <person name="Asadollahi M."/>
            <person name="Askin M."/>
            <person name="Barry K."/>
            <person name="Battaglia E."/>
            <person name="Bayram O."/>
            <person name="Benocci T."/>
            <person name="Braus-Stromeyer S.A."/>
            <person name="Caldana C."/>
            <person name="Canovas D."/>
            <person name="Cerqueira G.C."/>
            <person name="Chen F."/>
            <person name="Chen W."/>
            <person name="Choi C."/>
            <person name="Clum A."/>
            <person name="Dos Santos R.A."/>
            <person name="Damasio A.R."/>
            <person name="Diallinas G."/>
            <person name="Emri T."/>
            <person name="Fekete E."/>
            <person name="Flipphi M."/>
            <person name="Freyberg S."/>
            <person name="Gallo A."/>
            <person name="Gournas C."/>
            <person name="Habgood R."/>
            <person name="Hainaut M."/>
            <person name="Harispe M.L."/>
            <person name="Henrissat B."/>
            <person name="Hilden K.S."/>
            <person name="Hope R."/>
            <person name="Hossain A."/>
            <person name="Karabika E."/>
            <person name="Karaffa L."/>
            <person name="Karanyi Z."/>
            <person name="Krasevec N."/>
            <person name="Kuo A."/>
            <person name="Kusch H."/>
            <person name="LaButti K."/>
            <person name="Lagendijk E.L."/>
            <person name="Lapidus A."/>
            <person name="Levasseur A."/>
            <person name="Lindquist E."/>
            <person name="Lipzen A."/>
            <person name="Logrieco A.F."/>
            <person name="MacCabe A."/>
            <person name="Maekelae M.R."/>
            <person name="Malavazi I."/>
            <person name="Melin P."/>
            <person name="Meyer V."/>
            <person name="Mielnichuk N."/>
            <person name="Miskei M."/>
            <person name="Molnar A.P."/>
            <person name="Mule G."/>
            <person name="Ngan C.Y."/>
            <person name="Orejas M."/>
            <person name="Orosz E."/>
            <person name="Ouedraogo J.P."/>
            <person name="Overkamp K.M."/>
            <person name="Park H.-S."/>
            <person name="Perrone G."/>
            <person name="Piumi F."/>
            <person name="Punt P.J."/>
            <person name="Ram A.F."/>
            <person name="Ramon A."/>
            <person name="Rauscher S."/>
            <person name="Record E."/>
            <person name="Riano-Pachon D.M."/>
            <person name="Robert V."/>
            <person name="Roehrig J."/>
            <person name="Ruller R."/>
            <person name="Salamov A."/>
            <person name="Salih N.S."/>
            <person name="Samson R.A."/>
            <person name="Sandor E."/>
            <person name="Sanguinetti M."/>
            <person name="Schuetze T."/>
            <person name="Sepcic K."/>
            <person name="Shelest E."/>
            <person name="Sherlock G."/>
            <person name="Sophianopoulou V."/>
            <person name="Squina F.M."/>
            <person name="Sun H."/>
            <person name="Susca A."/>
            <person name="Todd R.B."/>
            <person name="Tsang A."/>
            <person name="Unkles S.E."/>
            <person name="van de Wiele N."/>
            <person name="van Rossen-Uffink D."/>
            <person name="Oliveira J.V."/>
            <person name="Vesth T.C."/>
            <person name="Visser J."/>
            <person name="Yu J.-H."/>
            <person name="Zhou M."/>
            <person name="Andersen M.R."/>
            <person name="Archer D.B."/>
            <person name="Baker S.E."/>
            <person name="Benoit I."/>
            <person name="Brakhage A.A."/>
            <person name="Braus G.H."/>
            <person name="Fischer R."/>
            <person name="Frisvad J.C."/>
            <person name="Goldman G.H."/>
            <person name="Houbraken J."/>
            <person name="Oakley B."/>
            <person name="Pocsi I."/>
            <person name="Scazzocchio C."/>
            <person name="Seiboth B."/>
            <person name="vanKuyk P.A."/>
            <person name="Wortman J."/>
            <person name="Dyer P.S."/>
            <person name="Grigoriev I.V."/>
        </authorList>
    </citation>
    <scope>NUCLEOTIDE SEQUENCE [LARGE SCALE GENOMIC DNA]</scope>
    <source>
        <strain evidence="2">CBS 583.65</strain>
    </source>
</reference>
<evidence type="ECO:0000313" key="1">
    <source>
        <dbReference type="EMBL" id="OJJ07179.1"/>
    </source>
</evidence>
<dbReference type="Proteomes" id="UP000184073">
    <property type="component" value="Unassembled WGS sequence"/>
</dbReference>
<dbReference type="OrthoDB" id="4293678at2759"/>
<dbReference type="GeneID" id="63729085"/>
<protein>
    <submittedName>
        <fullName evidence="1">Uncharacterized protein</fullName>
    </submittedName>
</protein>
<dbReference type="VEuPathDB" id="FungiDB:ASPVEDRAFT_46540"/>
<dbReference type="RefSeq" id="XP_040672941.1">
    <property type="nucleotide sequence ID" value="XM_040813574.1"/>
</dbReference>
<organism evidence="1 2">
    <name type="scientific">Aspergillus versicolor CBS 583.65</name>
    <dbReference type="NCBI Taxonomy" id="1036611"/>
    <lineage>
        <taxon>Eukaryota</taxon>
        <taxon>Fungi</taxon>
        <taxon>Dikarya</taxon>
        <taxon>Ascomycota</taxon>
        <taxon>Pezizomycotina</taxon>
        <taxon>Eurotiomycetes</taxon>
        <taxon>Eurotiomycetidae</taxon>
        <taxon>Eurotiales</taxon>
        <taxon>Aspergillaceae</taxon>
        <taxon>Aspergillus</taxon>
        <taxon>Aspergillus subgen. Nidulantes</taxon>
    </lineage>
</organism>
<evidence type="ECO:0000313" key="2">
    <source>
        <dbReference type="Proteomes" id="UP000184073"/>
    </source>
</evidence>
<dbReference type="EMBL" id="KV878136">
    <property type="protein sequence ID" value="OJJ07179.1"/>
    <property type="molecule type" value="Genomic_DNA"/>
</dbReference>
<name>A0A1L9Q087_ASPVE</name>
<keyword evidence="2" id="KW-1185">Reference proteome</keyword>
<accession>A0A1L9Q087</accession>
<gene>
    <name evidence="1" type="ORF">ASPVEDRAFT_46540</name>
</gene>
<sequence length="59" mass="7244">MIDQNVSSRYIKRWRLQQLLETLFPEVSNFHIRMIEDEWVFTVPKLVTEEQLDTVQDYD</sequence>
<dbReference type="AlphaFoldDB" id="A0A1L9Q087"/>